<dbReference type="GeneID" id="19135857"/>
<accession>M2TE40</accession>
<proteinExistence type="predicted"/>
<dbReference type="EMBL" id="KB445639">
    <property type="protein sequence ID" value="EMD67012.1"/>
    <property type="molecule type" value="Genomic_DNA"/>
</dbReference>
<protein>
    <submittedName>
        <fullName evidence="1">Uncharacterized protein</fullName>
    </submittedName>
</protein>
<gene>
    <name evidence="1" type="ORF">COCSADRAFT_284009</name>
</gene>
<evidence type="ECO:0000313" key="2">
    <source>
        <dbReference type="Proteomes" id="UP000016934"/>
    </source>
</evidence>
<reference evidence="2" key="2">
    <citation type="journal article" date="2013" name="PLoS Genet.">
        <title>Comparative genome structure, secondary metabolite, and effector coding capacity across Cochliobolus pathogens.</title>
        <authorList>
            <person name="Condon B.J."/>
            <person name="Leng Y."/>
            <person name="Wu D."/>
            <person name="Bushley K.E."/>
            <person name="Ohm R.A."/>
            <person name="Otillar R."/>
            <person name="Martin J."/>
            <person name="Schackwitz W."/>
            <person name="Grimwood J."/>
            <person name="MohdZainudin N."/>
            <person name="Xue C."/>
            <person name="Wang R."/>
            <person name="Manning V.A."/>
            <person name="Dhillon B."/>
            <person name="Tu Z.J."/>
            <person name="Steffenson B.J."/>
            <person name="Salamov A."/>
            <person name="Sun H."/>
            <person name="Lowry S."/>
            <person name="LaButti K."/>
            <person name="Han J."/>
            <person name="Copeland A."/>
            <person name="Lindquist E."/>
            <person name="Barry K."/>
            <person name="Schmutz J."/>
            <person name="Baker S.E."/>
            <person name="Ciuffetti L.M."/>
            <person name="Grigoriev I.V."/>
            <person name="Zhong S."/>
            <person name="Turgeon B.G."/>
        </authorList>
    </citation>
    <scope>NUCLEOTIDE SEQUENCE [LARGE SCALE GENOMIC DNA]</scope>
    <source>
        <strain evidence="2">ND90Pr / ATCC 201652</strain>
    </source>
</reference>
<sequence>MPPSASAFHFVVITQRFIAAIVILHQVTQRLGVLIPFSSIDPPDVSTLFWRPCCCATWLSCARFSHVVVFHPALRCFIIRLLYIALRVLSPLRDRCSAWSVYPLLLVLKYKHSNSRPPSFPSMCHSCHSSFELYRLGAEPWSLITRTRSSDFPI</sequence>
<dbReference type="HOGENOM" id="CLU_1704077_0_0_1"/>
<evidence type="ECO:0000313" key="1">
    <source>
        <dbReference type="EMBL" id="EMD67012.1"/>
    </source>
</evidence>
<dbReference type="AlphaFoldDB" id="M2TE40"/>
<keyword evidence="2" id="KW-1185">Reference proteome</keyword>
<dbReference type="Proteomes" id="UP000016934">
    <property type="component" value="Unassembled WGS sequence"/>
</dbReference>
<reference evidence="1 2" key="1">
    <citation type="journal article" date="2012" name="PLoS Pathog.">
        <title>Diverse lifestyles and strategies of plant pathogenesis encoded in the genomes of eighteen Dothideomycetes fungi.</title>
        <authorList>
            <person name="Ohm R.A."/>
            <person name="Feau N."/>
            <person name="Henrissat B."/>
            <person name="Schoch C.L."/>
            <person name="Horwitz B.A."/>
            <person name="Barry K.W."/>
            <person name="Condon B.J."/>
            <person name="Copeland A.C."/>
            <person name="Dhillon B."/>
            <person name="Glaser F."/>
            <person name="Hesse C.N."/>
            <person name="Kosti I."/>
            <person name="LaButti K."/>
            <person name="Lindquist E.A."/>
            <person name="Lucas S."/>
            <person name="Salamov A.A."/>
            <person name="Bradshaw R.E."/>
            <person name="Ciuffetti L."/>
            <person name="Hamelin R.C."/>
            <person name="Kema G.H.J."/>
            <person name="Lawrence C."/>
            <person name="Scott J.A."/>
            <person name="Spatafora J.W."/>
            <person name="Turgeon B.G."/>
            <person name="de Wit P.J.G.M."/>
            <person name="Zhong S."/>
            <person name="Goodwin S.B."/>
            <person name="Grigoriev I.V."/>
        </authorList>
    </citation>
    <scope>NUCLEOTIDE SEQUENCE [LARGE SCALE GENOMIC DNA]</scope>
    <source>
        <strain evidence="2">ND90Pr / ATCC 201652</strain>
    </source>
</reference>
<organism evidence="1 2">
    <name type="scientific">Cochliobolus sativus (strain ND90Pr / ATCC 201652)</name>
    <name type="common">Common root rot and spot blotch fungus</name>
    <name type="synonym">Bipolaris sorokiniana</name>
    <dbReference type="NCBI Taxonomy" id="665912"/>
    <lineage>
        <taxon>Eukaryota</taxon>
        <taxon>Fungi</taxon>
        <taxon>Dikarya</taxon>
        <taxon>Ascomycota</taxon>
        <taxon>Pezizomycotina</taxon>
        <taxon>Dothideomycetes</taxon>
        <taxon>Pleosporomycetidae</taxon>
        <taxon>Pleosporales</taxon>
        <taxon>Pleosporineae</taxon>
        <taxon>Pleosporaceae</taxon>
        <taxon>Bipolaris</taxon>
    </lineage>
</organism>
<dbReference type="RefSeq" id="XP_007696778.1">
    <property type="nucleotide sequence ID" value="XM_007698588.1"/>
</dbReference>
<dbReference type="KEGG" id="bsc:COCSADRAFT_284009"/>
<name>M2TE40_COCSN</name>